<dbReference type="Proteomes" id="UP000663889">
    <property type="component" value="Unassembled WGS sequence"/>
</dbReference>
<evidence type="ECO:0000313" key="2">
    <source>
        <dbReference type="Proteomes" id="UP000663889"/>
    </source>
</evidence>
<organism evidence="1 2">
    <name type="scientific">Rotaria sordida</name>
    <dbReference type="NCBI Taxonomy" id="392033"/>
    <lineage>
        <taxon>Eukaryota</taxon>
        <taxon>Metazoa</taxon>
        <taxon>Spiralia</taxon>
        <taxon>Gnathifera</taxon>
        <taxon>Rotifera</taxon>
        <taxon>Eurotatoria</taxon>
        <taxon>Bdelloidea</taxon>
        <taxon>Philodinida</taxon>
        <taxon>Philodinidae</taxon>
        <taxon>Rotaria</taxon>
    </lineage>
</organism>
<comment type="caution">
    <text evidence="1">The sequence shown here is derived from an EMBL/GenBank/DDBJ whole genome shotgun (WGS) entry which is preliminary data.</text>
</comment>
<dbReference type="EMBL" id="CAJNOU010007799">
    <property type="protein sequence ID" value="CAF1530270.1"/>
    <property type="molecule type" value="Genomic_DNA"/>
</dbReference>
<reference evidence="1" key="1">
    <citation type="submission" date="2021-02" db="EMBL/GenBank/DDBJ databases">
        <authorList>
            <person name="Nowell W R."/>
        </authorList>
    </citation>
    <scope>NUCLEOTIDE SEQUENCE</scope>
</reference>
<proteinExistence type="predicted"/>
<dbReference type="AlphaFoldDB" id="A0A815VGS8"/>
<protein>
    <submittedName>
        <fullName evidence="1">Uncharacterized protein</fullName>
    </submittedName>
</protein>
<evidence type="ECO:0000313" key="1">
    <source>
        <dbReference type="EMBL" id="CAF1530270.1"/>
    </source>
</evidence>
<accession>A0A815VGS8</accession>
<name>A0A815VGS8_9BILA</name>
<feature type="non-terminal residue" evidence="1">
    <location>
        <position position="1"/>
    </location>
</feature>
<gene>
    <name evidence="1" type="ORF">SEV965_LOCUS37490</name>
</gene>
<sequence>MLQSLCRIQYLETGIQQNEDTQQINQIVSTLTSQTHRIISFHNNSTMAFIHGFNVNSEQRDQYISDTINVNTGPIVGKLSMIQSPKPSKQKYGSRLPRFRIGGDELKNDINHTLAFLAYIVSDNSSQINSLLGNSNNIHNNHLNDLSVLDQM</sequence>